<dbReference type="PANTHER" id="PTHR44835:SF1">
    <property type="entry name" value="PROTEIN O-GLCNAC TRANSFERASE"/>
    <property type="match status" value="1"/>
</dbReference>
<sequence length="752" mass="81312">MALVAFMGALKDDPESLSALLGCASVYQSCSQLKEALECLRRARAAAGDSHKEVASALATVLTDLGTAEKLVGAPSWRARYVEALEVDPAHAQAHYNLGVAAGEAGDAAEAVRRYSAAVRHAPLCAEAWCNLGVILRGQGELRRALEAYERAYQIAPNNEVIRVNLAVGLSDQGSAVKLEGRHAEAVALYERALALHPRHGESMYNLGVAAMERGELDRAAFMYESAIRALPGCAEAHNNLGVVHREQGNVDRAVACYQAALQARPNFPQGLNNLGVIHTARGAAREAFEMLQTALGLAPDYAEAWNNLGVLQRDVGASAEAIASYERCLALDPDNRNAGQNRLLSLNYVHPGESDLVCDAHAEWGRRFQKLHAPLEPVPAPAKEPPTATRPLRVGYISPDLFTHSVSYFAEAPISLHRRARVEATAAGHAWRDAAALSEAALAERVRRDGIDVLVELTGHTAHNRLGAMAMRPAPVQATWIGYPNSTGLAAIDYRLTDARCDPADTRQRFVERLVRLPGCFLCYTPAADLPPVAPLPALANGHVTFASFNALAKQTPEVLGVWADILLAVPRSRLILKNKPFACDSVRQRYWQLFETLGVERHRVDLLPLAPGNREHMAQYGLVDVALDPWPYAGTTTTTESLVMGVPCVTLAGACHAHNVGVSLIHAVGLPPERWVARTKKDYVDLARAAASDLEALASLRAGLREQMLSSDMCNGPKFVAQLEDAYDAMWKDYVDGRLASDDAIRESSA</sequence>
<keyword evidence="6" id="KW-0677">Repeat</keyword>
<evidence type="ECO:0000313" key="11">
    <source>
        <dbReference type="Proteomes" id="UP001255856"/>
    </source>
</evidence>
<feature type="repeat" description="TPR" evidence="8">
    <location>
        <begin position="167"/>
        <end position="200"/>
    </location>
</feature>
<dbReference type="SUPFAM" id="SSF48452">
    <property type="entry name" value="TPR-like"/>
    <property type="match status" value="2"/>
</dbReference>
<feature type="repeat" description="TPR" evidence="8">
    <location>
        <begin position="126"/>
        <end position="159"/>
    </location>
</feature>
<evidence type="ECO:0000256" key="3">
    <source>
        <dbReference type="ARBA" id="ARBA00011970"/>
    </source>
</evidence>
<keyword evidence="5" id="KW-0808">Transferase</keyword>
<evidence type="ECO:0000256" key="8">
    <source>
        <dbReference type="PROSITE-ProRule" id="PRU00339"/>
    </source>
</evidence>
<dbReference type="Gene3D" id="1.25.40.10">
    <property type="entry name" value="Tetratricopeptide repeat domain"/>
    <property type="match status" value="5"/>
</dbReference>
<dbReference type="InterPro" id="IPR029489">
    <property type="entry name" value="OGT/SEC/SPY_C"/>
</dbReference>
<dbReference type="Proteomes" id="UP001255856">
    <property type="component" value="Unassembled WGS sequence"/>
</dbReference>
<dbReference type="PROSITE" id="PS50293">
    <property type="entry name" value="TPR_REGION"/>
    <property type="match status" value="3"/>
</dbReference>
<accession>A0AAD9IGX5</accession>
<dbReference type="InterPro" id="IPR011990">
    <property type="entry name" value="TPR-like_helical_dom_sf"/>
</dbReference>
<dbReference type="EC" id="2.4.1.255" evidence="3"/>
<feature type="domain" description="O-GlcNAc transferase C-terminal" evidence="9">
    <location>
        <begin position="540"/>
        <end position="724"/>
    </location>
</feature>
<dbReference type="InterPro" id="IPR051939">
    <property type="entry name" value="Glycosyltr_41/O-GlcNAc_trsf"/>
</dbReference>
<name>A0AAD9IGX5_PROWI</name>
<evidence type="ECO:0000256" key="7">
    <source>
        <dbReference type="ARBA" id="ARBA00022803"/>
    </source>
</evidence>
<evidence type="ECO:0000256" key="2">
    <source>
        <dbReference type="ARBA" id="ARBA00005386"/>
    </source>
</evidence>
<proteinExistence type="inferred from homology"/>
<comment type="caution">
    <text evidence="10">The sequence shown here is derived from an EMBL/GenBank/DDBJ whole genome shotgun (WGS) entry which is preliminary data.</text>
</comment>
<dbReference type="Pfam" id="PF13844">
    <property type="entry name" value="Glyco_transf_41"/>
    <property type="match status" value="2"/>
</dbReference>
<dbReference type="Gene3D" id="3.40.50.11380">
    <property type="match status" value="1"/>
</dbReference>
<feature type="repeat" description="TPR" evidence="8">
    <location>
        <begin position="235"/>
        <end position="268"/>
    </location>
</feature>
<keyword evidence="11" id="KW-1185">Reference proteome</keyword>
<evidence type="ECO:0000256" key="4">
    <source>
        <dbReference type="ARBA" id="ARBA00022676"/>
    </source>
</evidence>
<dbReference type="Pfam" id="PF13432">
    <property type="entry name" value="TPR_16"/>
    <property type="match status" value="2"/>
</dbReference>
<evidence type="ECO:0000259" key="9">
    <source>
        <dbReference type="Pfam" id="PF13844"/>
    </source>
</evidence>
<protein>
    <recommendedName>
        <fullName evidence="3">protein O-GlcNAc transferase</fullName>
        <ecNumber evidence="3">2.4.1.255</ecNumber>
    </recommendedName>
</protein>
<evidence type="ECO:0000256" key="1">
    <source>
        <dbReference type="ARBA" id="ARBA00004922"/>
    </source>
</evidence>
<dbReference type="Gene3D" id="3.40.50.2000">
    <property type="entry name" value="Glycogen Phosphorylase B"/>
    <property type="match status" value="1"/>
</dbReference>
<keyword evidence="7 8" id="KW-0802">TPR repeat</keyword>
<dbReference type="PANTHER" id="PTHR44835">
    <property type="entry name" value="UDP-N-ACETYLGLUCOSAMINE--PEPTIDE N-ACETYLGLUCOSAMINYLTRANSFERASE SPINDLY-RELATED"/>
    <property type="match status" value="1"/>
</dbReference>
<evidence type="ECO:0000313" key="10">
    <source>
        <dbReference type="EMBL" id="KAK2077368.1"/>
    </source>
</evidence>
<dbReference type="EMBL" id="JASFZW010000006">
    <property type="protein sequence ID" value="KAK2077368.1"/>
    <property type="molecule type" value="Genomic_DNA"/>
</dbReference>
<evidence type="ECO:0000256" key="6">
    <source>
        <dbReference type="ARBA" id="ARBA00022737"/>
    </source>
</evidence>
<reference evidence="10" key="1">
    <citation type="submission" date="2021-01" db="EMBL/GenBank/DDBJ databases">
        <authorList>
            <person name="Eckstrom K.M.E."/>
        </authorList>
    </citation>
    <scope>NUCLEOTIDE SEQUENCE</scope>
    <source>
        <strain evidence="10">UVCC 0001</strain>
    </source>
</reference>
<dbReference type="InterPro" id="IPR019734">
    <property type="entry name" value="TPR_rpt"/>
</dbReference>
<feature type="repeat" description="TPR" evidence="8">
    <location>
        <begin position="201"/>
        <end position="234"/>
    </location>
</feature>
<feature type="domain" description="O-GlcNAc transferase C-terminal" evidence="9">
    <location>
        <begin position="393"/>
        <end position="523"/>
    </location>
</feature>
<feature type="repeat" description="TPR" evidence="8">
    <location>
        <begin position="269"/>
        <end position="302"/>
    </location>
</feature>
<dbReference type="SMART" id="SM00028">
    <property type="entry name" value="TPR"/>
    <property type="match status" value="8"/>
</dbReference>
<dbReference type="PROSITE" id="PS50005">
    <property type="entry name" value="TPR"/>
    <property type="match status" value="6"/>
</dbReference>
<comment type="similarity">
    <text evidence="2">Belongs to the glycosyltransferase 41 family. O-GlcNAc transferase subfamily.</text>
</comment>
<dbReference type="AlphaFoldDB" id="A0AAD9IGX5"/>
<dbReference type="GO" id="GO:0097363">
    <property type="term" value="F:protein O-acetylglucosaminyltransferase activity"/>
    <property type="evidence" value="ECO:0007669"/>
    <property type="project" value="UniProtKB-EC"/>
</dbReference>
<comment type="pathway">
    <text evidence="1">Protein modification; protein glycosylation.</text>
</comment>
<feature type="repeat" description="TPR" evidence="8">
    <location>
        <begin position="303"/>
        <end position="336"/>
    </location>
</feature>
<gene>
    <name evidence="10" type="ORF">QBZ16_004213</name>
</gene>
<dbReference type="Pfam" id="PF00515">
    <property type="entry name" value="TPR_1"/>
    <property type="match status" value="2"/>
</dbReference>
<evidence type="ECO:0000256" key="5">
    <source>
        <dbReference type="ARBA" id="ARBA00022679"/>
    </source>
</evidence>
<keyword evidence="4" id="KW-0328">Glycosyltransferase</keyword>
<organism evidence="10 11">
    <name type="scientific">Prototheca wickerhamii</name>
    <dbReference type="NCBI Taxonomy" id="3111"/>
    <lineage>
        <taxon>Eukaryota</taxon>
        <taxon>Viridiplantae</taxon>
        <taxon>Chlorophyta</taxon>
        <taxon>core chlorophytes</taxon>
        <taxon>Trebouxiophyceae</taxon>
        <taxon>Chlorellales</taxon>
        <taxon>Chlorellaceae</taxon>
        <taxon>Prototheca</taxon>
    </lineage>
</organism>